<dbReference type="SMART" id="SM00952">
    <property type="entry name" value="RAP"/>
    <property type="match status" value="1"/>
</dbReference>
<dbReference type="Pfam" id="PF08373">
    <property type="entry name" value="RAP"/>
    <property type="match status" value="1"/>
</dbReference>
<dbReference type="CDD" id="cd23739">
    <property type="entry name" value="TBRG4-like_N"/>
    <property type="match status" value="1"/>
</dbReference>
<evidence type="ECO:0000256" key="1">
    <source>
        <dbReference type="ARBA" id="ARBA00004305"/>
    </source>
</evidence>
<accession>A0ABD0XLP1</accession>
<dbReference type="AlphaFoldDB" id="A0ABD0XLP1"/>
<dbReference type="InterPro" id="IPR013579">
    <property type="entry name" value="FAST_2"/>
</dbReference>
<sequence>MCFVLAWRPWLLNRCLWFPAALFFTMTSRLLGRWARLIPRATPQASATAARLPTTAAGPAEPLWAQAWRQPMGRWLCEGRMSVKEEFPVEPKRTQLDELLEKAQSPQDVLQAWEAQGGQANDAAKTLVLLVRLAGGDKGGAKLEHFELQNDHRLLGLMDTVTAQVTSVWNGTLVSLLRSLSALGIPPTAAVQRSIQTEVLWRVRRLSYKQLAFLADWGSGRKGQEEVLMSAVLKQIELRWTEIADARTVSTLIARTGHLSPALMDRLEDKALELAEEFGPEDIRRVCVSLASQGRRSVPLLRALSYHLLQKPSTSLTTPLLLDIAYAYGKLNFHHTQVFQRLAAELLPRVPEISSADVTRCCKSLAFLKWLHLPLFEAFAEHYCVNSHKYSTLQVCNLLMSLARLNFQPNKGEEFYKKVQSALEGALPSLEPFLHTDVVWSLCVLQQAKPQHITDILTQHKHIKKLSEGSPSRVHGYHLKLLHITATLQLEHPESWFSALRTEALLLPSPLDRGSTLSPLQTGLRAALENLVAGKAEALRTGVKTVYGWTLDGEMVMDCDSKPMDLLTLTAPHLPSGGGAKPLPDGAHRLAFLGSEFPNYISRSKDLLGRFSMMRRHLQLAGFILVEVPYYEWLELKTDWQKVAYLKDKIGKAIAEDMAK</sequence>
<gene>
    <name evidence="9" type="ORF">UPYG_G00150150</name>
</gene>
<keyword evidence="2" id="KW-0809">Transit peptide</keyword>
<dbReference type="Pfam" id="PF06743">
    <property type="entry name" value="FAST_1"/>
    <property type="match status" value="1"/>
</dbReference>
<dbReference type="EMBL" id="JAGEUA010000004">
    <property type="protein sequence ID" value="KAL0984899.1"/>
    <property type="molecule type" value="Genomic_DNA"/>
</dbReference>
<dbReference type="InterPro" id="IPR013584">
    <property type="entry name" value="RAP"/>
</dbReference>
<name>A0ABD0XLP1_UMBPY</name>
<evidence type="ECO:0000256" key="5">
    <source>
        <dbReference type="ARBA" id="ARBA00040471"/>
    </source>
</evidence>
<dbReference type="Pfam" id="PF08368">
    <property type="entry name" value="FAST_2"/>
    <property type="match status" value="1"/>
</dbReference>
<evidence type="ECO:0000256" key="3">
    <source>
        <dbReference type="ARBA" id="ARBA00023128"/>
    </source>
</evidence>
<dbReference type="GO" id="GO:0005759">
    <property type="term" value="C:mitochondrial matrix"/>
    <property type="evidence" value="ECO:0007669"/>
    <property type="project" value="UniProtKB-SubCell"/>
</dbReference>
<protein>
    <recommendedName>
        <fullName evidence="5">FAST kinase domain-containing protein 4</fullName>
    </recommendedName>
    <alternativeName>
        <fullName evidence="7">Protein TBRG4</fullName>
    </alternativeName>
    <alternativeName>
        <fullName evidence="6">Transforming growth factor beta regulator 4</fullName>
    </alternativeName>
</protein>
<proteinExistence type="inferred from homology"/>
<dbReference type="InterPro" id="IPR010622">
    <property type="entry name" value="FAST_Leu-rich"/>
</dbReference>
<dbReference type="PROSITE" id="PS51286">
    <property type="entry name" value="RAP"/>
    <property type="match status" value="1"/>
</dbReference>
<reference evidence="9 10" key="1">
    <citation type="submission" date="2024-06" db="EMBL/GenBank/DDBJ databases">
        <authorList>
            <person name="Pan Q."/>
            <person name="Wen M."/>
            <person name="Jouanno E."/>
            <person name="Zahm M."/>
            <person name="Klopp C."/>
            <person name="Cabau C."/>
            <person name="Louis A."/>
            <person name="Berthelot C."/>
            <person name="Parey E."/>
            <person name="Roest Crollius H."/>
            <person name="Montfort J."/>
            <person name="Robinson-Rechavi M."/>
            <person name="Bouchez O."/>
            <person name="Lampietro C."/>
            <person name="Lopez Roques C."/>
            <person name="Donnadieu C."/>
            <person name="Postlethwait J."/>
            <person name="Bobe J."/>
            <person name="Verreycken H."/>
            <person name="Guiguen Y."/>
        </authorList>
    </citation>
    <scope>NUCLEOTIDE SEQUENCE [LARGE SCALE GENOMIC DNA]</scope>
    <source>
        <strain evidence="9">Up_M1</strain>
        <tissue evidence="9">Testis</tissue>
    </source>
</reference>
<keyword evidence="10" id="KW-1185">Reference proteome</keyword>
<evidence type="ECO:0000256" key="4">
    <source>
        <dbReference type="ARBA" id="ARBA00038281"/>
    </source>
</evidence>
<comment type="caution">
    <text evidence="9">The sequence shown here is derived from an EMBL/GenBank/DDBJ whole genome shotgun (WGS) entry which is preliminary data.</text>
</comment>
<evidence type="ECO:0000313" key="10">
    <source>
        <dbReference type="Proteomes" id="UP001557470"/>
    </source>
</evidence>
<evidence type="ECO:0000313" key="9">
    <source>
        <dbReference type="EMBL" id="KAL0984899.1"/>
    </source>
</evidence>
<dbReference type="Proteomes" id="UP001557470">
    <property type="component" value="Unassembled WGS sequence"/>
</dbReference>
<dbReference type="PANTHER" id="PTHR21228">
    <property type="entry name" value="FAST LEU-RICH DOMAIN-CONTAINING"/>
    <property type="match status" value="1"/>
</dbReference>
<evidence type="ECO:0000256" key="6">
    <source>
        <dbReference type="ARBA" id="ARBA00042265"/>
    </source>
</evidence>
<comment type="similarity">
    <text evidence="4">Belongs to the FAST kinase family.</text>
</comment>
<organism evidence="9 10">
    <name type="scientific">Umbra pygmaea</name>
    <name type="common">Eastern mudminnow</name>
    <dbReference type="NCBI Taxonomy" id="75934"/>
    <lineage>
        <taxon>Eukaryota</taxon>
        <taxon>Metazoa</taxon>
        <taxon>Chordata</taxon>
        <taxon>Craniata</taxon>
        <taxon>Vertebrata</taxon>
        <taxon>Euteleostomi</taxon>
        <taxon>Actinopterygii</taxon>
        <taxon>Neopterygii</taxon>
        <taxon>Teleostei</taxon>
        <taxon>Protacanthopterygii</taxon>
        <taxon>Esociformes</taxon>
        <taxon>Umbridae</taxon>
        <taxon>Umbra</taxon>
    </lineage>
</organism>
<dbReference type="InterPro" id="IPR050870">
    <property type="entry name" value="FAST_kinase"/>
</dbReference>
<keyword evidence="3" id="KW-0496">Mitochondrion</keyword>
<evidence type="ECO:0000259" key="8">
    <source>
        <dbReference type="PROSITE" id="PS51286"/>
    </source>
</evidence>
<evidence type="ECO:0000256" key="2">
    <source>
        <dbReference type="ARBA" id="ARBA00022946"/>
    </source>
</evidence>
<evidence type="ECO:0000256" key="7">
    <source>
        <dbReference type="ARBA" id="ARBA00043220"/>
    </source>
</evidence>
<comment type="subcellular location">
    <subcellularLocation>
        <location evidence="1">Mitochondrion matrix</location>
    </subcellularLocation>
</comment>
<feature type="domain" description="RAP" evidence="8">
    <location>
        <begin position="590"/>
        <end position="648"/>
    </location>
</feature>
<dbReference type="PANTHER" id="PTHR21228:SF59">
    <property type="entry name" value="FAST KINASE DOMAIN-CONTAINING PROTEIN 4"/>
    <property type="match status" value="1"/>
</dbReference>